<dbReference type="InterPro" id="IPR009081">
    <property type="entry name" value="PP-bd_ACP"/>
</dbReference>
<gene>
    <name evidence="9" type="ORF">AMTR_s00022p00216410</name>
</gene>
<dbReference type="PANTHER" id="PTHR22754:SF32">
    <property type="entry name" value="DISCO-INTERACTING PROTEIN 2"/>
    <property type="match status" value="1"/>
</dbReference>
<dbReference type="InterPro" id="IPR006162">
    <property type="entry name" value="Ppantetheine_attach_site"/>
</dbReference>
<keyword evidence="7" id="KW-1133">Transmembrane helix</keyword>
<name>W1PWF7_AMBTC</name>
<evidence type="ECO:0000259" key="8">
    <source>
        <dbReference type="PROSITE" id="PS50075"/>
    </source>
</evidence>
<dbReference type="PANTHER" id="PTHR22754">
    <property type="entry name" value="DISCO-INTERACTING PROTEIN 2 DIP2 -RELATED"/>
    <property type="match status" value="1"/>
</dbReference>
<keyword evidence="10" id="KW-1185">Reference proteome</keyword>
<evidence type="ECO:0000256" key="2">
    <source>
        <dbReference type="ARBA" id="ARBA00022553"/>
    </source>
</evidence>
<keyword evidence="1" id="KW-0596">Phosphopantetheine</keyword>
<dbReference type="Pfam" id="PF01593">
    <property type="entry name" value="Amino_oxidase"/>
    <property type="match status" value="1"/>
</dbReference>
<dbReference type="Gene3D" id="1.10.405.20">
    <property type="match status" value="1"/>
</dbReference>
<feature type="compositionally biased region" description="Basic and acidic residues" evidence="6">
    <location>
        <begin position="1917"/>
        <end position="1926"/>
    </location>
</feature>
<keyword evidence="7" id="KW-0812">Transmembrane</keyword>
<dbReference type="Gene3D" id="3.30.70.1990">
    <property type="match status" value="1"/>
</dbReference>
<dbReference type="HOGENOM" id="CLU_230155_0_0_1"/>
<dbReference type="Pfam" id="PF23024">
    <property type="entry name" value="AMP-dom_DIP2-like"/>
    <property type="match status" value="1"/>
</dbReference>
<dbReference type="InterPro" id="IPR000873">
    <property type="entry name" value="AMP-dep_synth/lig_dom"/>
</dbReference>
<dbReference type="PROSITE" id="PS00455">
    <property type="entry name" value="AMP_BINDING"/>
    <property type="match status" value="1"/>
</dbReference>
<dbReference type="GO" id="GO:0006631">
    <property type="term" value="P:fatty acid metabolic process"/>
    <property type="evidence" value="ECO:0007669"/>
    <property type="project" value="UniProtKB-KW"/>
</dbReference>
<dbReference type="Gene3D" id="2.40.180.10">
    <property type="entry name" value="Catalase core domain"/>
    <property type="match status" value="1"/>
</dbReference>
<dbReference type="SUPFAM" id="SSF51161">
    <property type="entry name" value="Trimeric LpxA-like enzymes"/>
    <property type="match status" value="3"/>
</dbReference>
<dbReference type="Pfam" id="PF00501">
    <property type="entry name" value="AMP-binding"/>
    <property type="match status" value="1"/>
</dbReference>
<dbReference type="Gene3D" id="2.160.10.10">
    <property type="entry name" value="Hexapeptide repeat proteins"/>
    <property type="match status" value="1"/>
</dbReference>
<dbReference type="SUPFAM" id="SSF47336">
    <property type="entry name" value="ACP-like"/>
    <property type="match status" value="1"/>
</dbReference>
<keyword evidence="7" id="KW-0472">Membrane</keyword>
<keyword evidence="4" id="KW-0276">Fatty acid metabolism</keyword>
<dbReference type="GO" id="GO:0016874">
    <property type="term" value="F:ligase activity"/>
    <property type="evidence" value="ECO:0007669"/>
    <property type="project" value="UniProtKB-KW"/>
</dbReference>
<dbReference type="InterPro" id="IPR020845">
    <property type="entry name" value="AMP-binding_CS"/>
</dbReference>
<dbReference type="PROSITE" id="PS50075">
    <property type="entry name" value="CARRIER"/>
    <property type="match status" value="1"/>
</dbReference>
<accession>W1PWF7</accession>
<dbReference type="InterPro" id="IPR025110">
    <property type="entry name" value="AMP-bd_C"/>
</dbReference>
<dbReference type="eggNOG" id="KOG3628">
    <property type="taxonomic scope" value="Eukaryota"/>
</dbReference>
<dbReference type="InterPro" id="IPR020835">
    <property type="entry name" value="Catalase_sf"/>
</dbReference>
<dbReference type="GO" id="GO:0020037">
    <property type="term" value="F:heme binding"/>
    <property type="evidence" value="ECO:0007669"/>
    <property type="project" value="InterPro"/>
</dbReference>
<dbReference type="Gene3D" id="3.50.50.60">
    <property type="entry name" value="FAD/NAD(P)-binding domain"/>
    <property type="match status" value="1"/>
</dbReference>
<feature type="transmembrane region" description="Helical" evidence="7">
    <location>
        <begin position="1509"/>
        <end position="1533"/>
    </location>
</feature>
<evidence type="ECO:0000256" key="7">
    <source>
        <dbReference type="SAM" id="Phobius"/>
    </source>
</evidence>
<feature type="transmembrane region" description="Helical" evidence="7">
    <location>
        <begin position="1238"/>
        <end position="1257"/>
    </location>
</feature>
<dbReference type="SUPFAM" id="SSF51905">
    <property type="entry name" value="FAD/NAD(P)-binding domain"/>
    <property type="match status" value="1"/>
</dbReference>
<evidence type="ECO:0000313" key="10">
    <source>
        <dbReference type="Proteomes" id="UP000017836"/>
    </source>
</evidence>
<dbReference type="InterPro" id="IPR042099">
    <property type="entry name" value="ANL_N_sf"/>
</dbReference>
<dbReference type="GO" id="GO:0004096">
    <property type="term" value="F:catalase activity"/>
    <property type="evidence" value="ECO:0007669"/>
    <property type="project" value="InterPro"/>
</dbReference>
<reference evidence="10" key="1">
    <citation type="journal article" date="2013" name="Science">
        <title>The Amborella genome and the evolution of flowering plants.</title>
        <authorList>
            <consortium name="Amborella Genome Project"/>
        </authorList>
    </citation>
    <scope>NUCLEOTIDE SEQUENCE [LARGE SCALE GENOMIC DNA]</scope>
</reference>
<dbReference type="PROSITE" id="PS51402">
    <property type="entry name" value="CATALASE_3"/>
    <property type="match status" value="1"/>
</dbReference>
<dbReference type="GO" id="GO:0008610">
    <property type="term" value="P:lipid biosynthetic process"/>
    <property type="evidence" value="ECO:0007669"/>
    <property type="project" value="InterPro"/>
</dbReference>
<dbReference type="STRING" id="13333.W1PWF7"/>
<dbReference type="EMBL" id="KI392687">
    <property type="protein sequence ID" value="ERN11660.1"/>
    <property type="molecule type" value="Genomic_DNA"/>
</dbReference>
<dbReference type="PRINTS" id="PR00419">
    <property type="entry name" value="ADXRDTASE"/>
</dbReference>
<dbReference type="InterPro" id="IPR045851">
    <property type="entry name" value="AMP-bd_C_sf"/>
</dbReference>
<feature type="region of interest" description="Disordered" evidence="6">
    <location>
        <begin position="1917"/>
        <end position="1941"/>
    </location>
</feature>
<evidence type="ECO:0000256" key="3">
    <source>
        <dbReference type="ARBA" id="ARBA00022598"/>
    </source>
</evidence>
<dbReference type="Gene3D" id="3.40.50.12780">
    <property type="entry name" value="N-terminal domain of ligase-like"/>
    <property type="match status" value="1"/>
</dbReference>
<dbReference type="InterPro" id="IPR011004">
    <property type="entry name" value="Trimer_LpxA-like_sf"/>
</dbReference>
<evidence type="ECO:0000313" key="9">
    <source>
        <dbReference type="EMBL" id="ERN11660.1"/>
    </source>
</evidence>
<evidence type="ECO:0000256" key="6">
    <source>
        <dbReference type="SAM" id="MobiDB-lite"/>
    </source>
</evidence>
<dbReference type="InterPro" id="IPR002937">
    <property type="entry name" value="Amino_oxidase"/>
</dbReference>
<keyword evidence="5" id="KW-0443">Lipid metabolism</keyword>
<feature type="transmembrane region" description="Helical" evidence="7">
    <location>
        <begin position="2149"/>
        <end position="2173"/>
    </location>
</feature>
<dbReference type="Gene3D" id="1.10.1200.10">
    <property type="entry name" value="ACP-like"/>
    <property type="match status" value="1"/>
</dbReference>
<dbReference type="Gene3D" id="3.30.300.30">
    <property type="match status" value="1"/>
</dbReference>
<evidence type="ECO:0000256" key="5">
    <source>
        <dbReference type="ARBA" id="ARBA00023098"/>
    </source>
</evidence>
<dbReference type="Pfam" id="PF00550">
    <property type="entry name" value="PP-binding"/>
    <property type="match status" value="1"/>
</dbReference>
<dbReference type="OMA" id="EEMDMKY"/>
<sequence>MEVRSPVEDEFSKLHPCLPLSTRICIVGAGPSGLSAAYALANIGYEDITVYEKYHTVGGMCESVDIEGRIYDLGGQVLAMNSAPVLSNLAKEFGCEFEEMDSHKLALIDDTTGHYEDLKVAEDYVSIISLTLKLQDEAKASVKLGVHAVSNLAPDPILDFLSLHGLHSVPKSVAYGYTASGYGFTQDMPYAYLHEFTRTSMAGKIRRFNGGYMSLWQKLSTSLPYRVLCNSEVVGIERLDDKVRVRVLFRGDEEELEKMMEFDKIIVSGAFPFRYGRTYRAPVPATSTVMEPEVMDLNDLERELFCKVHTIDYYTTVLKIKGFEHIPAGFYYFGKFMEHPATIGNPVAMQKFYGDTDIFLFWSYGNSTNVKGESVLKLSIDVVKSMGGEVQRVVLQRRFKYFPHVTSEEMKDGFYDKWESELQGSRNTYYVCGLGAFELTERNASYAMALVRRHFASDGPFPPFPYVKRMLPVHSGHRSQKVKELPESPGVEFPELQSLDEYLEFWGTHIISETKTLYTWINEEGEVTSERTYGDLHKNASIIAHKLTSTKPVIKPGDRVLLIHVPGLDFVDAFFGCLRAKVLPVPLLPPDPLQRGGQALPKIENVAKSCEAVAILSTASYHAAVRAGSVRNLLVSGKNKSSARWPQLPWLHTDSWLKNSRNSGLEEIECSYCTPKPDDLCFLQFTSGSTGDSKGVMITHGGLIHNVKLMRKRYKSTSKTVLVSWLPQYHDMGLIGGLFTALVSGGSSILFSPLTFIRNPLLWIHCMSKYRATHSAGPNFAFELVVRRLEAEKVRDRRSLDLSSLIFLMVAAEPVRQKTIKRFIELTSPLGLSEEVMAPGYGLAENCVFVSCAWGEKVPIYIDWQGRVCCGNIKPEDPDVDIRIVDQETGGELHGDGKEGEIWVSSPSAGIGYWGKHELSLKTFGNELDGHPGKSFTRTGDLGRIISGKLFITGRIKDLIIVSGRNVYSADVEKTVEASSELIRPGCCAVIGVPEEVLSTKGIKVPDGADQVGLVVIAEVREGKPVSKELVKQIQTRVAEEHGVTVASVKLIKPRTISKTTSGKIKRFECLKQFTDESLSLVADSKPPKKFLLQSFTTGANFNLPPMRQEQSFLEPLKPRKESQKSRREITEFLIGLVAEQASIPLEKISETDSLVSYGIDSIGVVRAAQKLSDFLGVPVGAIDIFTAKCISDLASFSESLISEANTASCLVNLPEYDDKPVFLAVEVSNVHRLGIGFLQFLVLIYVAAILVLPAYLSCSISMEILNRWVSSSSWVYYPVSAMASPLIWLLYMFLTCICISLFGNSFLRPNVALNQEISIWSKEFVGWWAMYKLQEMAGKIMATHLRGTIFLNYWFKVLGAIVGSEVVLDSVDITDPFMVSIGDGAVVAEGAMIQGHEVKGGMVRFGAVRIGQGATIGPYAMIRMGCNVNSGFDVPALQRAEGGAMVVPGKKDQDLTEGFIGTPPTKVSTLFHFMGIYTVGFLGALSAATAYTLLTLFNPNHIDISPQIFLFVCIAGAFHWPPAIIAAFFAFIPSQALPALSSTSFALLLSSAYIAYALILSLVTCLATHLLTRNPEYKLCCWKSWLLHRITTSTHLRFAKLLSGTEAFCVYLRSLGASIGQDCSIRAINPISDPRLLKLCDFVHLGDFCKILTGFYSKLGYCFGNVEVNERCVIGSMSLVLPGSCLQEEVVLGALSTAPVKSVLQRGGVYVGQNPVMVKNTLQQVDDRIQEMDPKYRKVLGNLAANLATTTLKVKSRYFHRIGVAAKGTLEMFKDLKGFPEHAVFSTGKSFPVLIRHSNSLSADDDARIDARGAGIRIMDSEGNPLLDLTLKTGKAFYARTIGDFATWLVCGVKAREAQVEREPHVRDAVWGSLRRATSYAELHYYSNFCRSFRGLDGVDRFVKFKLRPEDVRIGEDSGKVDPEGRVLPPETGAIPRDDGDDRPPLFLADDFKARVAGDGGVRYILQAQVQVVPTNRMERERVLDCTRPWDPEEHPYVDLGIIILDEALGAQEAEQIEFNPYLRRPDLDVVPARSCTESASIDHGRSLVYEICQRLRNAEPLPESWRGFLEQSGAKVDLSGCPMAGTASYPVAGKPAVARTWVQSVWALLGQPLVQVGVPYALLGLGMWTPLRFLGYVHQARVVPLQLLLPLFLVFSGLLGGLLCVLAKWVLVGRQREEKTIHLWGMEVFLDTIWQAIRTVMGEYFMEITSGSMVFGAWMRLLGAKVEWRDGVYVDSMEALLNPDMVEIERGGCIGRGAMLFGHIYEGEEGRVKFGKIIVGEDGVVGSRAVVMPRVTLEVGSSLPPLALAMKDENIRSK</sequence>
<dbReference type="InterPro" id="IPR040097">
    <property type="entry name" value="FAAL/FAAC"/>
</dbReference>
<dbReference type="CDD" id="cd05931">
    <property type="entry name" value="FAAL"/>
    <property type="match status" value="1"/>
</dbReference>
<keyword evidence="2" id="KW-0597">Phosphoprotein</keyword>
<dbReference type="SUPFAM" id="SSF56801">
    <property type="entry name" value="Acetyl-CoA synthetase-like"/>
    <property type="match status" value="1"/>
</dbReference>
<dbReference type="GO" id="GO:0006979">
    <property type="term" value="P:response to oxidative stress"/>
    <property type="evidence" value="ECO:0007669"/>
    <property type="project" value="InterPro"/>
</dbReference>
<feature type="transmembrane region" description="Helical" evidence="7">
    <location>
        <begin position="1545"/>
        <end position="1572"/>
    </location>
</feature>
<evidence type="ECO:0000256" key="4">
    <source>
        <dbReference type="ARBA" id="ARBA00022832"/>
    </source>
</evidence>
<feature type="domain" description="Carrier" evidence="8">
    <location>
        <begin position="1128"/>
        <end position="1202"/>
    </location>
</feature>
<evidence type="ECO:0000256" key="1">
    <source>
        <dbReference type="ARBA" id="ARBA00022450"/>
    </source>
</evidence>
<dbReference type="PROSITE" id="PS00012">
    <property type="entry name" value="PHOSPHOPANTETHEINE"/>
    <property type="match status" value="1"/>
</dbReference>
<dbReference type="Proteomes" id="UP000017836">
    <property type="component" value="Unassembled WGS sequence"/>
</dbReference>
<organism evidence="9 10">
    <name type="scientific">Amborella trichopoda</name>
    <dbReference type="NCBI Taxonomy" id="13333"/>
    <lineage>
        <taxon>Eukaryota</taxon>
        <taxon>Viridiplantae</taxon>
        <taxon>Streptophyta</taxon>
        <taxon>Embryophyta</taxon>
        <taxon>Tracheophyta</taxon>
        <taxon>Spermatophyta</taxon>
        <taxon>Magnoliopsida</taxon>
        <taxon>Amborellales</taxon>
        <taxon>Amborellaceae</taxon>
        <taxon>Amborella</taxon>
    </lineage>
</organism>
<dbReference type="InterPro" id="IPR018028">
    <property type="entry name" value="Catalase"/>
</dbReference>
<keyword evidence="3" id="KW-0436">Ligase</keyword>
<feature type="transmembrane region" description="Helical" evidence="7">
    <location>
        <begin position="1277"/>
        <end position="1303"/>
    </location>
</feature>
<dbReference type="InterPro" id="IPR036736">
    <property type="entry name" value="ACP-like_sf"/>
</dbReference>
<protein>
    <recommendedName>
        <fullName evidence="8">Carrier domain-containing protein</fullName>
    </recommendedName>
</protein>
<dbReference type="InterPro" id="IPR036188">
    <property type="entry name" value="FAD/NAD-bd_sf"/>
</dbReference>
<dbReference type="SUPFAM" id="SSF56634">
    <property type="entry name" value="Heme-dependent catalase-like"/>
    <property type="match status" value="1"/>
</dbReference>
<proteinExistence type="predicted"/>
<dbReference type="Gramene" id="ERN11660">
    <property type="protein sequence ID" value="ERN11660"/>
    <property type="gene ID" value="AMTR_s00022p00216410"/>
</dbReference>
<feature type="transmembrane region" description="Helical" evidence="7">
    <location>
        <begin position="1477"/>
        <end position="1497"/>
    </location>
</feature>